<keyword evidence="3" id="KW-1185">Reference proteome</keyword>
<reference evidence="2" key="1">
    <citation type="submission" date="2021-01" db="EMBL/GenBank/DDBJ databases">
        <title>Novel species in genus Nocardioides.</title>
        <authorList>
            <person name="Zhang G."/>
        </authorList>
    </citation>
    <scope>NUCLEOTIDE SEQUENCE</scope>
    <source>
        <strain evidence="2">Zg-536</strain>
    </source>
</reference>
<protein>
    <submittedName>
        <fullName evidence="2">EthD family reductase</fullName>
    </submittedName>
</protein>
<dbReference type="InterPro" id="IPR009799">
    <property type="entry name" value="EthD_dom"/>
</dbReference>
<feature type="domain" description="EthD" evidence="1">
    <location>
        <begin position="15"/>
        <end position="87"/>
    </location>
</feature>
<evidence type="ECO:0000259" key="1">
    <source>
        <dbReference type="Pfam" id="PF07110"/>
    </source>
</evidence>
<gene>
    <name evidence="2" type="ORF">JK386_13035</name>
</gene>
<evidence type="ECO:0000313" key="2">
    <source>
        <dbReference type="EMBL" id="MBM9460828.1"/>
    </source>
</evidence>
<dbReference type="InterPro" id="IPR011008">
    <property type="entry name" value="Dimeric_a/b-barrel"/>
</dbReference>
<dbReference type="RefSeq" id="WP_205292146.1">
    <property type="nucleotide sequence ID" value="NZ_CP074406.1"/>
</dbReference>
<dbReference type="AlphaFoldDB" id="A0A939BYZ8"/>
<dbReference type="EMBL" id="JAERTX010000011">
    <property type="protein sequence ID" value="MBM9460828.1"/>
    <property type="molecule type" value="Genomic_DNA"/>
</dbReference>
<proteinExistence type="predicted"/>
<evidence type="ECO:0000313" key="3">
    <source>
        <dbReference type="Proteomes" id="UP000663791"/>
    </source>
</evidence>
<organism evidence="2 3">
    <name type="scientific">Nocardioides faecalis</name>
    <dbReference type="NCBI Taxonomy" id="2803858"/>
    <lineage>
        <taxon>Bacteria</taxon>
        <taxon>Bacillati</taxon>
        <taxon>Actinomycetota</taxon>
        <taxon>Actinomycetes</taxon>
        <taxon>Propionibacteriales</taxon>
        <taxon>Nocardioidaceae</taxon>
        <taxon>Nocardioides</taxon>
    </lineage>
</organism>
<sequence>MYKLYAFWSAPKAEDVAAFEEHYEKVHFPLAARVPHLESIAESVTSDSFEGAEPLHYRIAEMAFADREAFQASTGSPEWAEMRADSGLLIERFGVGLTVAMGDVVVSDPLRD</sequence>
<dbReference type="Proteomes" id="UP000663791">
    <property type="component" value="Unassembled WGS sequence"/>
</dbReference>
<dbReference type="Gene3D" id="3.30.70.100">
    <property type="match status" value="1"/>
</dbReference>
<dbReference type="SUPFAM" id="SSF54909">
    <property type="entry name" value="Dimeric alpha+beta barrel"/>
    <property type="match status" value="1"/>
</dbReference>
<dbReference type="NCBIfam" id="TIGR02118">
    <property type="entry name" value="EthD family reductase"/>
    <property type="match status" value="1"/>
</dbReference>
<dbReference type="Pfam" id="PF07110">
    <property type="entry name" value="EthD"/>
    <property type="match status" value="1"/>
</dbReference>
<dbReference type="GO" id="GO:0016491">
    <property type="term" value="F:oxidoreductase activity"/>
    <property type="evidence" value="ECO:0007669"/>
    <property type="project" value="InterPro"/>
</dbReference>
<name>A0A939BYZ8_9ACTN</name>
<comment type="caution">
    <text evidence="2">The sequence shown here is derived from an EMBL/GenBank/DDBJ whole genome shotgun (WGS) entry which is preliminary data.</text>
</comment>
<accession>A0A939BYZ8</accession>